<accession>A0A2M9YPI6</accession>
<feature type="transmembrane region" description="Helical" evidence="1">
    <location>
        <begin position="32"/>
        <end position="51"/>
    </location>
</feature>
<evidence type="ECO:0000313" key="3">
    <source>
        <dbReference type="EMBL" id="PJZ61844.1"/>
    </source>
</evidence>
<keyword evidence="4" id="KW-1185">Reference proteome</keyword>
<name>A0A2M9YPI6_9LEPT</name>
<keyword evidence="1" id="KW-0472">Membrane</keyword>
<dbReference type="Proteomes" id="UP000232188">
    <property type="component" value="Unassembled WGS sequence"/>
</dbReference>
<sequence length="225" mass="25677">MNTLYKNNMDFSENLENTAVVNLIKKIFDRKWSFLSIFLFLFLLSSAVLFIKTRPPVEEIKRWSYTTFLAMPYLTSAGAPPLGEAATIIREVYAFRAGNLFPIEVEYEYESSGNLIRIVTKTNEEDREKILSYHKEVISPFLAEDSKKTNSGPVLESGLRNNYFPNQVVEIALKKQNVVSVSKWKPSLILSVSFSLSLVFAIFGIFLLDLISEVRNLIASERLKT</sequence>
<dbReference type="Proteomes" id="UP000232149">
    <property type="component" value="Unassembled WGS sequence"/>
</dbReference>
<gene>
    <name evidence="3" type="ORF">CH376_11400</name>
    <name evidence="2" type="ORF">CH380_09385</name>
</gene>
<evidence type="ECO:0000313" key="5">
    <source>
        <dbReference type="Proteomes" id="UP000232188"/>
    </source>
</evidence>
<dbReference type="EMBL" id="NPDV01000007">
    <property type="protein sequence ID" value="PJZ53400.1"/>
    <property type="molecule type" value="Genomic_DNA"/>
</dbReference>
<keyword evidence="1" id="KW-0812">Transmembrane</keyword>
<dbReference type="EMBL" id="NPDU01000025">
    <property type="protein sequence ID" value="PJZ61844.1"/>
    <property type="molecule type" value="Genomic_DNA"/>
</dbReference>
<keyword evidence="1" id="KW-1133">Transmembrane helix</keyword>
<evidence type="ECO:0000313" key="4">
    <source>
        <dbReference type="Proteomes" id="UP000232149"/>
    </source>
</evidence>
<reference evidence="4 5" key="1">
    <citation type="submission" date="2017-07" db="EMBL/GenBank/DDBJ databases">
        <title>Leptospira spp. isolated from tropical soils.</title>
        <authorList>
            <person name="Thibeaux R."/>
            <person name="Iraola G."/>
            <person name="Ferres I."/>
            <person name="Bierque E."/>
            <person name="Girault D."/>
            <person name="Soupe-Gilbert M.-E."/>
            <person name="Picardeau M."/>
            <person name="Goarant C."/>
        </authorList>
    </citation>
    <scope>NUCLEOTIDE SEQUENCE [LARGE SCALE GENOMIC DNA]</scope>
    <source>
        <strain evidence="2 5">FH2-B-C1</strain>
        <strain evidence="3 4">FH2-B-D1</strain>
    </source>
</reference>
<dbReference type="AlphaFoldDB" id="A0A2M9YPI6"/>
<organism evidence="2 5">
    <name type="scientific">Leptospira adleri</name>
    <dbReference type="NCBI Taxonomy" id="2023186"/>
    <lineage>
        <taxon>Bacteria</taxon>
        <taxon>Pseudomonadati</taxon>
        <taxon>Spirochaetota</taxon>
        <taxon>Spirochaetia</taxon>
        <taxon>Leptospirales</taxon>
        <taxon>Leptospiraceae</taxon>
        <taxon>Leptospira</taxon>
    </lineage>
</organism>
<evidence type="ECO:0000256" key="1">
    <source>
        <dbReference type="SAM" id="Phobius"/>
    </source>
</evidence>
<evidence type="ECO:0000313" key="2">
    <source>
        <dbReference type="EMBL" id="PJZ53400.1"/>
    </source>
</evidence>
<feature type="transmembrane region" description="Helical" evidence="1">
    <location>
        <begin position="188"/>
        <end position="208"/>
    </location>
</feature>
<protein>
    <submittedName>
        <fullName evidence="2">Uncharacterized protein</fullName>
    </submittedName>
</protein>
<comment type="caution">
    <text evidence="2">The sequence shown here is derived from an EMBL/GenBank/DDBJ whole genome shotgun (WGS) entry which is preliminary data.</text>
</comment>
<proteinExistence type="predicted"/>